<protein>
    <submittedName>
        <fullName evidence="1">Serpin family protein</fullName>
    </submittedName>
</protein>
<evidence type="ECO:0000313" key="1">
    <source>
        <dbReference type="EMBL" id="TGY77697.1"/>
    </source>
</evidence>
<dbReference type="EMBL" id="SRYB01000021">
    <property type="protein sequence ID" value="TGY77697.1"/>
    <property type="molecule type" value="Genomic_DNA"/>
</dbReference>
<keyword evidence="2" id="KW-1185">Reference proteome</keyword>
<evidence type="ECO:0000313" key="2">
    <source>
        <dbReference type="Proteomes" id="UP000306319"/>
    </source>
</evidence>
<dbReference type="Proteomes" id="UP000306319">
    <property type="component" value="Unassembled WGS sequence"/>
</dbReference>
<reference evidence="1" key="1">
    <citation type="submission" date="2019-04" db="EMBL/GenBank/DDBJ databases">
        <title>Microbes associate with the intestines of laboratory mice.</title>
        <authorList>
            <person name="Navarre W."/>
            <person name="Wong E."/>
            <person name="Huang K."/>
            <person name="Tropini C."/>
            <person name="Ng K."/>
            <person name="Yu B."/>
        </authorList>
    </citation>
    <scope>NUCLEOTIDE SEQUENCE</scope>
    <source>
        <strain evidence="1">NM04_E33</strain>
    </source>
</reference>
<accession>A0AC61RCH4</accession>
<gene>
    <name evidence="1" type="ORF">E5331_13400</name>
</gene>
<organism evidence="1 2">
    <name type="scientific">Lepagella muris</name>
    <dbReference type="NCBI Taxonomy" id="3032870"/>
    <lineage>
        <taxon>Bacteria</taxon>
        <taxon>Pseudomonadati</taxon>
        <taxon>Bacteroidota</taxon>
        <taxon>Bacteroidia</taxon>
        <taxon>Bacteroidales</taxon>
        <taxon>Muribaculaceae</taxon>
        <taxon>Lepagella</taxon>
    </lineage>
</organism>
<comment type="caution">
    <text evidence="1">The sequence shown here is derived from an EMBL/GenBank/DDBJ whole genome shotgun (WGS) entry which is preliminary data.</text>
</comment>
<proteinExistence type="predicted"/>
<sequence>MKVSNFVGTGMIMTCLMLSTSCSSTEDNEIVLPNDRVDIELNGSTRAAANSLKDFYVNFTTDAAKYVDNESDLSGNFIVSPLSASMVLSMIANGVEEDVRQEISDYLGTNDVDALNSFASTMLTKLPKIDNQTEVKLANSAWVNNNYKLLTDYSSLLSNRYNAEINYLDFVGNIEKESKIIDNWCAKQTNGVISKMVDKIEPNTLAIILNAAYFKGLWKEGTFSEKNTTSKPFHGTKGTNDVDMMHADHSVRDYYKDDNFELFYLPFGNSAYSLMVVLPNENMSIEEANNMLSTELLNDLRSNAVACNLAVDLPRFKVDTNLKLDDILNEGGLSKTVGLLALDMFENGPQNGFVKYHQGAALMIDEKGAKAAAATSGSIVDSAPIITGGTYSVSVDRPFYFFLMEISTQACVFSGRITDI</sequence>
<name>A0AC61RCH4_9BACT</name>